<gene>
    <name evidence="6" type="ORF">RUE5091_02546</name>
</gene>
<dbReference type="Proteomes" id="UP000051260">
    <property type="component" value="Unassembled WGS sequence"/>
</dbReference>
<dbReference type="InterPro" id="IPR011057">
    <property type="entry name" value="Mss4-like_sf"/>
</dbReference>
<dbReference type="PANTHER" id="PTHR33337:SF40">
    <property type="entry name" value="CENP-V_GFA DOMAIN-CONTAINING PROTEIN-RELATED"/>
    <property type="match status" value="1"/>
</dbReference>
<dbReference type="PANTHER" id="PTHR33337">
    <property type="entry name" value="GFA DOMAIN-CONTAINING PROTEIN"/>
    <property type="match status" value="1"/>
</dbReference>
<dbReference type="GO" id="GO:0016846">
    <property type="term" value="F:carbon-sulfur lyase activity"/>
    <property type="evidence" value="ECO:0007669"/>
    <property type="project" value="InterPro"/>
</dbReference>
<accession>A0A0P1IBR2</accession>
<dbReference type="EMBL" id="CYUD01000007">
    <property type="protein sequence ID" value="CUK03776.1"/>
    <property type="molecule type" value="Genomic_DNA"/>
</dbReference>
<keyword evidence="4" id="KW-0456">Lyase</keyword>
<name>A0A0P1IBR2_9RHOB</name>
<dbReference type="SUPFAM" id="SSF51316">
    <property type="entry name" value="Mss4-like"/>
    <property type="match status" value="1"/>
</dbReference>
<feature type="domain" description="CENP-V/GFA" evidence="5">
    <location>
        <begin position="4"/>
        <end position="124"/>
    </location>
</feature>
<evidence type="ECO:0000256" key="3">
    <source>
        <dbReference type="ARBA" id="ARBA00022833"/>
    </source>
</evidence>
<dbReference type="OrthoDB" id="9807246at2"/>
<evidence type="ECO:0000256" key="4">
    <source>
        <dbReference type="ARBA" id="ARBA00023239"/>
    </source>
</evidence>
<dbReference type="STRING" id="1715692.RUE5091_02546"/>
<evidence type="ECO:0000313" key="7">
    <source>
        <dbReference type="Proteomes" id="UP000051260"/>
    </source>
</evidence>
<dbReference type="InterPro" id="IPR006913">
    <property type="entry name" value="CENP-V/GFA"/>
</dbReference>
<evidence type="ECO:0000256" key="2">
    <source>
        <dbReference type="ARBA" id="ARBA00022723"/>
    </source>
</evidence>
<dbReference type="Gene3D" id="3.90.1590.10">
    <property type="entry name" value="glutathione-dependent formaldehyde- activating enzyme (gfa)"/>
    <property type="match status" value="1"/>
</dbReference>
<sequence length="136" mass="14963">MKKIQGGCYCGAVRYQIATPPVWSGHCHCRSCQMALGGAFATWAKVAAEDFAVIKGEIQHIEKTSGIRRGFCRDCGTTLTYAALNEVEGQDWSADAWFSAVTLDDPSIAQPKAHIFVSHQQPWIKLDDGLPTFPEF</sequence>
<reference evidence="7" key="1">
    <citation type="submission" date="2015-09" db="EMBL/GenBank/DDBJ databases">
        <authorList>
            <person name="Rodrigo-Torres L."/>
            <person name="Arahal D.R."/>
        </authorList>
    </citation>
    <scope>NUCLEOTIDE SEQUENCE [LARGE SCALE GENOMIC DNA]</scope>
    <source>
        <strain evidence="7">CECT 5091</strain>
    </source>
</reference>
<dbReference type="PROSITE" id="PS51891">
    <property type="entry name" value="CENP_V_GFA"/>
    <property type="match status" value="1"/>
</dbReference>
<dbReference type="AlphaFoldDB" id="A0A0P1IBR2"/>
<dbReference type="GO" id="GO:0046872">
    <property type="term" value="F:metal ion binding"/>
    <property type="evidence" value="ECO:0007669"/>
    <property type="project" value="UniProtKB-KW"/>
</dbReference>
<protein>
    <recommendedName>
        <fullName evidence="5">CENP-V/GFA domain-containing protein</fullName>
    </recommendedName>
</protein>
<organism evidence="6 7">
    <name type="scientific">Ruegeria denitrificans</name>
    <dbReference type="NCBI Taxonomy" id="1715692"/>
    <lineage>
        <taxon>Bacteria</taxon>
        <taxon>Pseudomonadati</taxon>
        <taxon>Pseudomonadota</taxon>
        <taxon>Alphaproteobacteria</taxon>
        <taxon>Rhodobacterales</taxon>
        <taxon>Roseobacteraceae</taxon>
        <taxon>Ruegeria</taxon>
    </lineage>
</organism>
<keyword evidence="7" id="KW-1185">Reference proteome</keyword>
<dbReference type="Pfam" id="PF04828">
    <property type="entry name" value="GFA"/>
    <property type="match status" value="1"/>
</dbReference>
<comment type="similarity">
    <text evidence="1">Belongs to the Gfa family.</text>
</comment>
<evidence type="ECO:0000259" key="5">
    <source>
        <dbReference type="PROSITE" id="PS51891"/>
    </source>
</evidence>
<keyword evidence="2" id="KW-0479">Metal-binding</keyword>
<keyword evidence="3" id="KW-0862">Zinc</keyword>
<evidence type="ECO:0000313" key="6">
    <source>
        <dbReference type="EMBL" id="CUK03776.1"/>
    </source>
</evidence>
<dbReference type="RefSeq" id="WP_082643648.1">
    <property type="nucleotide sequence ID" value="NZ_CYUD01000007.1"/>
</dbReference>
<evidence type="ECO:0000256" key="1">
    <source>
        <dbReference type="ARBA" id="ARBA00005495"/>
    </source>
</evidence>
<proteinExistence type="inferred from homology"/>